<feature type="transmembrane region" description="Helical" evidence="5">
    <location>
        <begin position="67"/>
        <end position="86"/>
    </location>
</feature>
<evidence type="ECO:0000256" key="4">
    <source>
        <dbReference type="ARBA" id="ARBA00023136"/>
    </source>
</evidence>
<dbReference type="Gene3D" id="1.20.120.1630">
    <property type="match status" value="1"/>
</dbReference>
<proteinExistence type="predicted"/>
<keyword evidence="6" id="KW-0489">Methyltransferase</keyword>
<dbReference type="GO" id="GO:0008168">
    <property type="term" value="F:methyltransferase activity"/>
    <property type="evidence" value="ECO:0007669"/>
    <property type="project" value="UniProtKB-KW"/>
</dbReference>
<keyword evidence="4 5" id="KW-0472">Membrane</keyword>
<evidence type="ECO:0000313" key="6">
    <source>
        <dbReference type="EMBL" id="SDJ04818.1"/>
    </source>
</evidence>
<gene>
    <name evidence="6" type="ORF">SAMN05428953_10466</name>
</gene>
<evidence type="ECO:0000256" key="5">
    <source>
        <dbReference type="SAM" id="Phobius"/>
    </source>
</evidence>
<evidence type="ECO:0000256" key="2">
    <source>
        <dbReference type="ARBA" id="ARBA00022692"/>
    </source>
</evidence>
<organism evidence="6 7">
    <name type="scientific">Mesorhizobium muleiense</name>
    <dbReference type="NCBI Taxonomy" id="1004279"/>
    <lineage>
        <taxon>Bacteria</taxon>
        <taxon>Pseudomonadati</taxon>
        <taxon>Pseudomonadota</taxon>
        <taxon>Alphaproteobacteria</taxon>
        <taxon>Hyphomicrobiales</taxon>
        <taxon>Phyllobacteriaceae</taxon>
        <taxon>Mesorhizobium</taxon>
    </lineage>
</organism>
<evidence type="ECO:0000256" key="1">
    <source>
        <dbReference type="ARBA" id="ARBA00004127"/>
    </source>
</evidence>
<dbReference type="AlphaFoldDB" id="A0A1G8QJJ1"/>
<dbReference type="InterPro" id="IPR007318">
    <property type="entry name" value="Phopholipid_MeTrfase"/>
</dbReference>
<keyword evidence="7" id="KW-1185">Reference proteome</keyword>
<keyword evidence="2 5" id="KW-0812">Transmembrane</keyword>
<evidence type="ECO:0000256" key="3">
    <source>
        <dbReference type="ARBA" id="ARBA00022989"/>
    </source>
</evidence>
<dbReference type="EMBL" id="FNEE01000004">
    <property type="protein sequence ID" value="SDJ04818.1"/>
    <property type="molecule type" value="Genomic_DNA"/>
</dbReference>
<dbReference type="Pfam" id="PF04191">
    <property type="entry name" value="PEMT"/>
    <property type="match status" value="1"/>
</dbReference>
<dbReference type="Proteomes" id="UP000198894">
    <property type="component" value="Unassembled WGS sequence"/>
</dbReference>
<keyword evidence="6" id="KW-0808">Transferase</keyword>
<keyword evidence="3 5" id="KW-1133">Transmembrane helix</keyword>
<feature type="transmembrane region" description="Helical" evidence="5">
    <location>
        <begin position="107"/>
        <end position="140"/>
    </location>
</feature>
<feature type="transmembrane region" description="Helical" evidence="5">
    <location>
        <begin position="35"/>
        <end position="55"/>
    </location>
</feature>
<dbReference type="GO" id="GO:0032259">
    <property type="term" value="P:methylation"/>
    <property type="evidence" value="ECO:0007669"/>
    <property type="project" value="UniProtKB-KW"/>
</dbReference>
<comment type="subcellular location">
    <subcellularLocation>
        <location evidence="1">Endomembrane system</location>
        <topology evidence="1">Multi-pass membrane protein</topology>
    </subcellularLocation>
</comment>
<reference evidence="7" key="1">
    <citation type="submission" date="2016-10" db="EMBL/GenBank/DDBJ databases">
        <authorList>
            <person name="Varghese N."/>
            <person name="Submissions S."/>
        </authorList>
    </citation>
    <scope>NUCLEOTIDE SEQUENCE [LARGE SCALE GENOMIC DNA]</scope>
    <source>
        <strain evidence="7">CGMCC 1.11022</strain>
    </source>
</reference>
<accession>A0A1G8QJJ1</accession>
<dbReference type="GO" id="GO:0012505">
    <property type="term" value="C:endomembrane system"/>
    <property type="evidence" value="ECO:0007669"/>
    <property type="project" value="UniProtKB-SubCell"/>
</dbReference>
<name>A0A1G8QJJ1_9HYPH</name>
<protein>
    <submittedName>
        <fullName evidence="6">Protein-S-isoprenylcysteine O-methyltransferase Ste14</fullName>
    </submittedName>
</protein>
<evidence type="ECO:0000313" key="7">
    <source>
        <dbReference type="Proteomes" id="UP000198894"/>
    </source>
</evidence>
<sequence length="224" mass="24734">MPVLAAKGLSMAAAARSPIERSFDEMGRYQRRRRVLLALLIGAFCALLIFGGSTHDELGHERIEGQYGIALILIGIGGRLWSILYIGGRKSAELVATGPYSVMRNPLYFFSTIGAAGIGAQTGSVIVSVASAVLCAAAFYIVTLREERHLTTVLGAPYKDYIARVPRFFPNPRLYRDQAEVTFTPRIFNHTLRDGLMFVASVPFFELIESGQERGVIPVLFWLY</sequence>